<accession>X1LNP5</accession>
<dbReference type="EMBL" id="BARU01047031">
    <property type="protein sequence ID" value="GAH95783.1"/>
    <property type="molecule type" value="Genomic_DNA"/>
</dbReference>
<feature type="non-terminal residue" evidence="1">
    <location>
        <position position="96"/>
    </location>
</feature>
<dbReference type="AlphaFoldDB" id="X1LNP5"/>
<name>X1LNP5_9ZZZZ</name>
<reference evidence="1" key="1">
    <citation type="journal article" date="2014" name="Front. Microbiol.">
        <title>High frequency of phylogenetically diverse reductive dehalogenase-homologous genes in deep subseafloor sedimentary metagenomes.</title>
        <authorList>
            <person name="Kawai M."/>
            <person name="Futagami T."/>
            <person name="Toyoda A."/>
            <person name="Takaki Y."/>
            <person name="Nishi S."/>
            <person name="Hori S."/>
            <person name="Arai W."/>
            <person name="Tsubouchi T."/>
            <person name="Morono Y."/>
            <person name="Uchiyama I."/>
            <person name="Ito T."/>
            <person name="Fujiyama A."/>
            <person name="Inagaki F."/>
            <person name="Takami H."/>
        </authorList>
    </citation>
    <scope>NUCLEOTIDE SEQUENCE</scope>
    <source>
        <strain evidence="1">Expedition CK06-06</strain>
    </source>
</reference>
<organism evidence="1">
    <name type="scientific">marine sediment metagenome</name>
    <dbReference type="NCBI Taxonomy" id="412755"/>
    <lineage>
        <taxon>unclassified sequences</taxon>
        <taxon>metagenomes</taxon>
        <taxon>ecological metagenomes</taxon>
    </lineage>
</organism>
<proteinExistence type="predicted"/>
<comment type="caution">
    <text evidence="1">The sequence shown here is derived from an EMBL/GenBank/DDBJ whole genome shotgun (WGS) entry which is preliminary data.</text>
</comment>
<sequence length="96" mass="11163">MNCFIESIKQIANERKTTARNINKLFKSYRQKALINTERELSKSGAELIKSAVPFSSVVSNNAVPQTIRLHDLQFKIDILKKPRQWDNYRQSIKGR</sequence>
<protein>
    <submittedName>
        <fullName evidence="1">Uncharacterized protein</fullName>
    </submittedName>
</protein>
<evidence type="ECO:0000313" key="1">
    <source>
        <dbReference type="EMBL" id="GAH95783.1"/>
    </source>
</evidence>
<gene>
    <name evidence="1" type="ORF">S03H2_70666</name>
</gene>